<reference evidence="5" key="1">
    <citation type="journal article" date="2020" name="Nature">
        <title>Giant virus diversity and host interactions through global metagenomics.</title>
        <authorList>
            <person name="Schulz F."/>
            <person name="Roux S."/>
            <person name="Paez-Espino D."/>
            <person name="Jungbluth S."/>
            <person name="Walsh D.A."/>
            <person name="Denef V.J."/>
            <person name="McMahon K.D."/>
            <person name="Konstantinidis K.T."/>
            <person name="Eloe-Fadrosh E.A."/>
            <person name="Kyrpides N.C."/>
            <person name="Woyke T."/>
        </authorList>
    </citation>
    <scope>NUCLEOTIDE SEQUENCE</scope>
    <source>
        <strain evidence="5">GVMAG-M-3300027810-10</strain>
    </source>
</reference>
<dbReference type="GO" id="GO:0016020">
    <property type="term" value="C:membrane"/>
    <property type="evidence" value="ECO:0007669"/>
    <property type="project" value="InterPro"/>
</dbReference>
<dbReference type="EMBL" id="MN740500">
    <property type="protein sequence ID" value="QHU29966.1"/>
    <property type="molecule type" value="Genomic_DNA"/>
</dbReference>
<accession>A0A6C0LG47</accession>
<dbReference type="InterPro" id="IPR038577">
    <property type="entry name" value="GT10-like_C_sf"/>
</dbReference>
<dbReference type="GO" id="GO:0008417">
    <property type="term" value="F:fucosyltransferase activity"/>
    <property type="evidence" value="ECO:0007669"/>
    <property type="project" value="InterPro"/>
</dbReference>
<sequence length="322" mass="37980">MNIELINGAHHEWNFWEYLLQEIFPEFNISGRPPWKREREPTNKHLIVSANLDCNKFKGYKKDGITYELREEDRIPILFYTGEPFDVNVVDLTGNHKYVIISSLKQIKQDNIYHIPFGVFWYTHFYLNKYLHKYRDNDTICIDNKYIIGYCATKETKERKEFMEKISNEINNVNSIVCFGKDNNYKCIVKQIQRTSNGNINVIHEYNTCKFVLCIENCSRKGYLTEKIICAFVSGAIPIYWGDHAYAKSLFNHKSFICIQDFQNFDECIAHILNMSDDDIIAMKKQPMFTNNIIPDVFNITDFSDGSYYGNFKKSIRNMVLD</sequence>
<comment type="similarity">
    <text evidence="1">Belongs to the glycosyltransferase 10 family.</text>
</comment>
<organism evidence="5">
    <name type="scientific">viral metagenome</name>
    <dbReference type="NCBI Taxonomy" id="1070528"/>
    <lineage>
        <taxon>unclassified sequences</taxon>
        <taxon>metagenomes</taxon>
        <taxon>organismal metagenomes</taxon>
    </lineage>
</organism>
<proteinExistence type="inferred from homology"/>
<feature type="domain" description="Fucosyltransferase C-terminal" evidence="4">
    <location>
        <begin position="154"/>
        <end position="279"/>
    </location>
</feature>
<dbReference type="SUPFAM" id="SSF53756">
    <property type="entry name" value="UDP-Glycosyltransferase/glycogen phosphorylase"/>
    <property type="match status" value="1"/>
</dbReference>
<dbReference type="AlphaFoldDB" id="A0A6C0LG47"/>
<dbReference type="PANTHER" id="PTHR11929:SF194">
    <property type="entry name" value="ALPHA-(1,3)-FUCOSYLTRANSFERASE 10"/>
    <property type="match status" value="1"/>
</dbReference>
<evidence type="ECO:0000313" key="5">
    <source>
        <dbReference type="EMBL" id="QHU29966.1"/>
    </source>
</evidence>
<dbReference type="PANTHER" id="PTHR11929">
    <property type="entry name" value="ALPHA- 1,3 -FUCOSYLTRANSFERASE"/>
    <property type="match status" value="1"/>
</dbReference>
<name>A0A6C0LG47_9ZZZZ</name>
<dbReference type="InterPro" id="IPR001503">
    <property type="entry name" value="Glyco_trans_10"/>
</dbReference>
<dbReference type="Gene3D" id="3.40.50.11660">
    <property type="entry name" value="Glycosyl transferase family 10, C-terminal domain"/>
    <property type="match status" value="1"/>
</dbReference>
<evidence type="ECO:0000259" key="4">
    <source>
        <dbReference type="Pfam" id="PF00852"/>
    </source>
</evidence>
<keyword evidence="3" id="KW-0808">Transferase</keyword>
<keyword evidence="2" id="KW-0328">Glycosyltransferase</keyword>
<evidence type="ECO:0000256" key="1">
    <source>
        <dbReference type="ARBA" id="ARBA00008919"/>
    </source>
</evidence>
<dbReference type="InterPro" id="IPR055270">
    <property type="entry name" value="Glyco_tran_10_C"/>
</dbReference>
<dbReference type="Pfam" id="PF00852">
    <property type="entry name" value="Glyco_transf_10"/>
    <property type="match status" value="1"/>
</dbReference>
<evidence type="ECO:0000256" key="2">
    <source>
        <dbReference type="ARBA" id="ARBA00022676"/>
    </source>
</evidence>
<protein>
    <recommendedName>
        <fullName evidence="4">Fucosyltransferase C-terminal domain-containing protein</fullName>
    </recommendedName>
</protein>
<evidence type="ECO:0000256" key="3">
    <source>
        <dbReference type="ARBA" id="ARBA00022679"/>
    </source>
</evidence>